<evidence type="ECO:0000313" key="3">
    <source>
        <dbReference type="EMBL" id="GBP76074.1"/>
    </source>
</evidence>
<protein>
    <submittedName>
        <fullName evidence="3">PiggyBac transposable element-derived protein 4</fullName>
    </submittedName>
</protein>
<dbReference type="AlphaFoldDB" id="A0A4C1YM36"/>
<feature type="compositionally biased region" description="Basic and acidic residues" evidence="1">
    <location>
        <begin position="1"/>
        <end position="14"/>
    </location>
</feature>
<dbReference type="STRING" id="151549.A0A4C1YM36"/>
<proteinExistence type="predicted"/>
<dbReference type="OrthoDB" id="10057959at2759"/>
<dbReference type="InterPro" id="IPR029526">
    <property type="entry name" value="PGBD"/>
</dbReference>
<dbReference type="PANTHER" id="PTHR46599:SF6">
    <property type="entry name" value="DUAL SPECIFICITY PHOSPHATASE 26"/>
    <property type="match status" value="1"/>
</dbReference>
<gene>
    <name evidence="3" type="primary">PGBD4</name>
    <name evidence="3" type="ORF">EVAR_46942_1</name>
</gene>
<reference evidence="3 4" key="1">
    <citation type="journal article" date="2019" name="Commun. Biol.">
        <title>The bagworm genome reveals a unique fibroin gene that provides high tensile strength.</title>
        <authorList>
            <person name="Kono N."/>
            <person name="Nakamura H."/>
            <person name="Ohtoshi R."/>
            <person name="Tomita M."/>
            <person name="Numata K."/>
            <person name="Arakawa K."/>
        </authorList>
    </citation>
    <scope>NUCLEOTIDE SEQUENCE [LARGE SCALE GENOMIC DNA]</scope>
</reference>
<feature type="compositionally biased region" description="Acidic residues" evidence="1">
    <location>
        <begin position="15"/>
        <end position="25"/>
    </location>
</feature>
<dbReference type="EMBL" id="BGZK01001275">
    <property type="protein sequence ID" value="GBP76074.1"/>
    <property type="molecule type" value="Genomic_DNA"/>
</dbReference>
<evidence type="ECO:0000259" key="2">
    <source>
        <dbReference type="Pfam" id="PF13843"/>
    </source>
</evidence>
<evidence type="ECO:0000313" key="4">
    <source>
        <dbReference type="Proteomes" id="UP000299102"/>
    </source>
</evidence>
<keyword evidence="4" id="KW-1185">Reference proteome</keyword>
<feature type="region of interest" description="Disordered" evidence="1">
    <location>
        <begin position="1"/>
        <end position="35"/>
    </location>
</feature>
<dbReference type="Proteomes" id="UP000299102">
    <property type="component" value="Unassembled WGS sequence"/>
</dbReference>
<evidence type="ECO:0000256" key="1">
    <source>
        <dbReference type="SAM" id="MobiDB-lite"/>
    </source>
</evidence>
<feature type="domain" description="PiggyBac transposable element-derived protein" evidence="2">
    <location>
        <begin position="62"/>
        <end position="353"/>
    </location>
</feature>
<name>A0A4C1YM36_EUMVA</name>
<dbReference type="Pfam" id="PF13843">
    <property type="entry name" value="DDE_Tnp_1_7"/>
    <property type="match status" value="1"/>
</dbReference>
<dbReference type="PANTHER" id="PTHR46599">
    <property type="entry name" value="PIGGYBAC TRANSPOSABLE ELEMENT-DERIVED PROTEIN 4"/>
    <property type="match status" value="1"/>
</dbReference>
<comment type="caution">
    <text evidence="3">The sequence shown here is derived from an EMBL/GenBank/DDBJ whole genome shotgun (WGS) entry which is preliminary data.</text>
</comment>
<sequence length="479" mass="54992">MSAKDVDLSDVEDHVELDDMVPTDSDSDHDIQPIRLPQHHRRSGVILSSDSETEEIPDKTATIAPTCEEELTALFGLLLLSAAKKDNHLTSLELFDPVFSGTRYISVMSRERFDFLLNCLRFDDKSTRDERKAQDKFAPIREWWEVFIQICRDSYKAGSYLTIDDQLLGFRGRCPFRMYIPSKPNKYGLKILMLCDSKTNYMLNAMPYVGKTETNGDSLGSYYVKTLTENLWGSNRNVTMDNWFTSVPLALELLQAPYKCTIVGTLRANKREIPPELLQIKERPIGSSVFCYDRQCTLVSYKPKNNKNVLLLSTTHSNGTIAASGKPEIIEFYNSTKGAVDTFDQMCGRRKPTSRRCFVKNVSEKLTEPWLRKRHAMPTLKRCLKRKIAEVLGETPLTRLVQVVLKKRLKTVSIILKLTTFTVKNCLLCKVSITPLLKHNRHEPSLLHIEDIRLHICHVGTMRAETVSDRRRLRRDNVW</sequence>
<accession>A0A4C1YM36</accession>
<organism evidence="3 4">
    <name type="scientific">Eumeta variegata</name>
    <name type="common">Bagworm moth</name>
    <name type="synonym">Eumeta japonica</name>
    <dbReference type="NCBI Taxonomy" id="151549"/>
    <lineage>
        <taxon>Eukaryota</taxon>
        <taxon>Metazoa</taxon>
        <taxon>Ecdysozoa</taxon>
        <taxon>Arthropoda</taxon>
        <taxon>Hexapoda</taxon>
        <taxon>Insecta</taxon>
        <taxon>Pterygota</taxon>
        <taxon>Neoptera</taxon>
        <taxon>Endopterygota</taxon>
        <taxon>Lepidoptera</taxon>
        <taxon>Glossata</taxon>
        <taxon>Ditrysia</taxon>
        <taxon>Tineoidea</taxon>
        <taxon>Psychidae</taxon>
        <taxon>Oiketicinae</taxon>
        <taxon>Eumeta</taxon>
    </lineage>
</organism>